<feature type="compositionally biased region" description="Gly residues" evidence="1">
    <location>
        <begin position="58"/>
        <end position="67"/>
    </location>
</feature>
<name>K0RQ92_THAOC</name>
<gene>
    <name evidence="2" type="ORF">THAOC_29825</name>
</gene>
<dbReference type="Proteomes" id="UP000266841">
    <property type="component" value="Unassembled WGS sequence"/>
</dbReference>
<proteinExistence type="predicted"/>
<feature type="non-terminal residue" evidence="2">
    <location>
        <position position="81"/>
    </location>
</feature>
<accession>K0RQ92</accession>
<dbReference type="EMBL" id="AGNL01042327">
    <property type="protein sequence ID" value="EJK51041.1"/>
    <property type="molecule type" value="Genomic_DNA"/>
</dbReference>
<evidence type="ECO:0000313" key="2">
    <source>
        <dbReference type="EMBL" id="EJK51041.1"/>
    </source>
</evidence>
<sequence>MPTRRLVAGRSLTRGLLRRRPGLDHGRPDLRDASLADVSTAGGPSRGMDPGRRTGGASSSGGIGTAGDGRVLVGHGTCRRH</sequence>
<feature type="region of interest" description="Disordered" evidence="1">
    <location>
        <begin position="1"/>
        <end position="81"/>
    </location>
</feature>
<keyword evidence="3" id="KW-1185">Reference proteome</keyword>
<evidence type="ECO:0000313" key="3">
    <source>
        <dbReference type="Proteomes" id="UP000266841"/>
    </source>
</evidence>
<organism evidence="2 3">
    <name type="scientific">Thalassiosira oceanica</name>
    <name type="common">Marine diatom</name>
    <dbReference type="NCBI Taxonomy" id="159749"/>
    <lineage>
        <taxon>Eukaryota</taxon>
        <taxon>Sar</taxon>
        <taxon>Stramenopiles</taxon>
        <taxon>Ochrophyta</taxon>
        <taxon>Bacillariophyta</taxon>
        <taxon>Coscinodiscophyceae</taxon>
        <taxon>Thalassiosirophycidae</taxon>
        <taxon>Thalassiosirales</taxon>
        <taxon>Thalassiosiraceae</taxon>
        <taxon>Thalassiosira</taxon>
    </lineage>
</organism>
<protein>
    <submittedName>
        <fullName evidence="2">Uncharacterized protein</fullName>
    </submittedName>
</protein>
<reference evidence="2 3" key="1">
    <citation type="journal article" date="2012" name="Genome Biol.">
        <title>Genome and low-iron response of an oceanic diatom adapted to chronic iron limitation.</title>
        <authorList>
            <person name="Lommer M."/>
            <person name="Specht M."/>
            <person name="Roy A.S."/>
            <person name="Kraemer L."/>
            <person name="Andreson R."/>
            <person name="Gutowska M.A."/>
            <person name="Wolf J."/>
            <person name="Bergner S.V."/>
            <person name="Schilhabel M.B."/>
            <person name="Klostermeier U.C."/>
            <person name="Beiko R.G."/>
            <person name="Rosenstiel P."/>
            <person name="Hippler M."/>
            <person name="Laroche J."/>
        </authorList>
    </citation>
    <scope>NUCLEOTIDE SEQUENCE [LARGE SCALE GENOMIC DNA]</scope>
    <source>
        <strain evidence="2 3">CCMP1005</strain>
    </source>
</reference>
<dbReference type="AlphaFoldDB" id="K0RQ92"/>
<feature type="compositionally biased region" description="Basic and acidic residues" evidence="1">
    <location>
        <begin position="21"/>
        <end position="34"/>
    </location>
</feature>
<comment type="caution">
    <text evidence="2">The sequence shown here is derived from an EMBL/GenBank/DDBJ whole genome shotgun (WGS) entry which is preliminary data.</text>
</comment>
<evidence type="ECO:0000256" key="1">
    <source>
        <dbReference type="SAM" id="MobiDB-lite"/>
    </source>
</evidence>